<dbReference type="PROSITE" id="PS50021">
    <property type="entry name" value="CH"/>
    <property type="match status" value="2"/>
</dbReference>
<reference evidence="5 6" key="1">
    <citation type="journal article" date="2018" name="Genome Biol. Evol.">
        <title>Multiple Roots of Fruiting Body Formation in Amoebozoa.</title>
        <authorList>
            <person name="Hillmann F."/>
            <person name="Forbes G."/>
            <person name="Novohradska S."/>
            <person name="Ferling I."/>
            <person name="Riege K."/>
            <person name="Groth M."/>
            <person name="Westermann M."/>
            <person name="Marz M."/>
            <person name="Spaller T."/>
            <person name="Winckler T."/>
            <person name="Schaap P."/>
            <person name="Glockner G."/>
        </authorList>
    </citation>
    <scope>NUCLEOTIDE SEQUENCE [LARGE SCALE GENOMIC DNA]</scope>
    <source>
        <strain evidence="5 6">Jena</strain>
    </source>
</reference>
<keyword evidence="6" id="KW-1185">Reference proteome</keyword>
<dbReference type="InterPro" id="IPR013783">
    <property type="entry name" value="Ig-like_fold"/>
</dbReference>
<feature type="domain" description="Calponin-homology (CH)" evidence="4">
    <location>
        <begin position="119"/>
        <end position="222"/>
    </location>
</feature>
<dbReference type="SUPFAM" id="SSF47576">
    <property type="entry name" value="Calponin-homology domain, CH-domain"/>
    <property type="match status" value="1"/>
</dbReference>
<dbReference type="AlphaFoldDB" id="A0A2P6NX37"/>
<dbReference type="InParanoid" id="A0A2P6NX37"/>
<evidence type="ECO:0000313" key="5">
    <source>
        <dbReference type="EMBL" id="PRP88458.1"/>
    </source>
</evidence>
<evidence type="ECO:0000259" key="4">
    <source>
        <dbReference type="PROSITE" id="PS50021"/>
    </source>
</evidence>
<dbReference type="EMBL" id="MDYQ01000010">
    <property type="protein sequence ID" value="PRP88458.1"/>
    <property type="molecule type" value="Genomic_DNA"/>
</dbReference>
<dbReference type="PROSITE" id="PS51354">
    <property type="entry name" value="GLUTAREDOXIN_2"/>
    <property type="match status" value="1"/>
</dbReference>
<dbReference type="OrthoDB" id="30497at2759"/>
<gene>
    <name evidence="5" type="ORF">PROFUN_03175</name>
</gene>
<dbReference type="SMART" id="SM00557">
    <property type="entry name" value="IG_FLMN"/>
    <property type="match status" value="1"/>
</dbReference>
<dbReference type="STRING" id="1890364.A0A2P6NX37"/>
<dbReference type="FunFam" id="1.10.418.10:FF:000006">
    <property type="entry name" value="Filamin-B isoform A"/>
    <property type="match status" value="1"/>
</dbReference>
<dbReference type="InterPro" id="IPR014756">
    <property type="entry name" value="Ig_E-set"/>
</dbReference>
<dbReference type="InterPro" id="IPR001715">
    <property type="entry name" value="CH_dom"/>
</dbReference>
<organism evidence="5 6">
    <name type="scientific">Planoprotostelium fungivorum</name>
    <dbReference type="NCBI Taxonomy" id="1890364"/>
    <lineage>
        <taxon>Eukaryota</taxon>
        <taxon>Amoebozoa</taxon>
        <taxon>Evosea</taxon>
        <taxon>Variosea</taxon>
        <taxon>Cavosteliida</taxon>
        <taxon>Cavosteliaceae</taxon>
        <taxon>Planoprotostelium</taxon>
    </lineage>
</organism>
<keyword evidence="1" id="KW-0677">Repeat</keyword>
<dbReference type="InterPro" id="IPR044801">
    <property type="entry name" value="Filamin"/>
</dbReference>
<dbReference type="Gene3D" id="1.10.418.10">
    <property type="entry name" value="Calponin-like domain"/>
    <property type="match status" value="2"/>
</dbReference>
<dbReference type="GO" id="GO:0030036">
    <property type="term" value="P:actin cytoskeleton organization"/>
    <property type="evidence" value="ECO:0007669"/>
    <property type="project" value="InterPro"/>
</dbReference>
<dbReference type="InterPro" id="IPR017868">
    <property type="entry name" value="Filamin/ABP280_repeat-like"/>
</dbReference>
<dbReference type="InterPro" id="IPR001589">
    <property type="entry name" value="Actinin_actin-bd_CS"/>
</dbReference>
<sequence length="432" mass="48559">MSHWVDIQKNAFTRWVNEHLKDRGLHVENIGKEFADGLKLINLLEIISNKKLGRHNRNPLVRPQKLENNTIALAFLKTENIKLVNIGSEDITDGNLKLILGLIWTLILRYQITKGGSDGSAKSDLLRWVQSKIPEYNIQNFQKDWNDGKAINALINALEPGLAPDHSSMNPNDKLANATKGIDRGYDALGVPKIVQADEMIHPKVDELAMMTYISYYRDLDNDPNRKKADEASRSRAWGPGLVEGVAGETAPFHVETPAKATGKLEIKVEGPKSNAPVKVTNLGNGKYDVSYEPKEPGEYRVHVTLGGIHIPGSIFHVIVAEQQSLGGEGKIRIFYSTTSAKDEKTRPLQELLERKKVHERPDFEPWIPVDLMEKEEREAVFKRAGVRELPIVFIDDVYTGNAAKVFELEKSGQLDKILKVNEQKYKSMFGK</sequence>
<dbReference type="CDD" id="cd21184">
    <property type="entry name" value="CH_FLN-like_rpt2"/>
    <property type="match status" value="1"/>
</dbReference>
<evidence type="ECO:0000256" key="2">
    <source>
        <dbReference type="ARBA" id="ARBA00023203"/>
    </source>
</evidence>
<dbReference type="InterPro" id="IPR036872">
    <property type="entry name" value="CH_dom_sf"/>
</dbReference>
<dbReference type="SMART" id="SM00033">
    <property type="entry name" value="CH"/>
    <property type="match status" value="2"/>
</dbReference>
<dbReference type="SUPFAM" id="SSF81296">
    <property type="entry name" value="E set domains"/>
    <property type="match status" value="1"/>
</dbReference>
<dbReference type="Pfam" id="PF00630">
    <property type="entry name" value="Filamin"/>
    <property type="match status" value="1"/>
</dbReference>
<dbReference type="PANTHER" id="PTHR38537">
    <property type="entry name" value="JITTERBUG, ISOFORM N"/>
    <property type="match status" value="1"/>
</dbReference>
<dbReference type="PROSITE" id="PS00019">
    <property type="entry name" value="ACTININ_1"/>
    <property type="match status" value="1"/>
</dbReference>
<dbReference type="PROSITE" id="PS50194">
    <property type="entry name" value="FILAMIN_REPEAT"/>
    <property type="match status" value="1"/>
</dbReference>
<dbReference type="Gene3D" id="2.60.40.10">
    <property type="entry name" value="Immunoglobulins"/>
    <property type="match status" value="1"/>
</dbReference>
<dbReference type="SUPFAM" id="SSF52833">
    <property type="entry name" value="Thioredoxin-like"/>
    <property type="match status" value="1"/>
</dbReference>
<proteinExistence type="predicted"/>
<evidence type="ECO:0000256" key="3">
    <source>
        <dbReference type="PROSITE-ProRule" id="PRU00087"/>
    </source>
</evidence>
<evidence type="ECO:0000313" key="6">
    <source>
        <dbReference type="Proteomes" id="UP000241769"/>
    </source>
</evidence>
<dbReference type="PROSITE" id="PS00020">
    <property type="entry name" value="ACTININ_2"/>
    <property type="match status" value="1"/>
</dbReference>
<dbReference type="Pfam" id="PF00307">
    <property type="entry name" value="CH"/>
    <property type="match status" value="2"/>
</dbReference>
<protein>
    <submittedName>
        <fullName evidence="5">Filamin-C-like</fullName>
    </submittedName>
</protein>
<dbReference type="Gene3D" id="3.40.30.10">
    <property type="entry name" value="Glutaredoxin"/>
    <property type="match status" value="1"/>
</dbReference>
<feature type="repeat" description="Filamin" evidence="3">
    <location>
        <begin position="227"/>
        <end position="320"/>
    </location>
</feature>
<accession>A0A2P6NX37</accession>
<comment type="caution">
    <text evidence="5">The sequence shown here is derived from an EMBL/GenBank/DDBJ whole genome shotgun (WGS) entry which is preliminary data.</text>
</comment>
<dbReference type="GO" id="GO:0051015">
    <property type="term" value="F:actin filament binding"/>
    <property type="evidence" value="ECO:0007669"/>
    <property type="project" value="InterPro"/>
</dbReference>
<dbReference type="PANTHER" id="PTHR38537:SF8">
    <property type="entry name" value="FILAMIN-A"/>
    <property type="match status" value="1"/>
</dbReference>
<dbReference type="Proteomes" id="UP000241769">
    <property type="component" value="Unassembled WGS sequence"/>
</dbReference>
<keyword evidence="2" id="KW-0009">Actin-binding</keyword>
<evidence type="ECO:0000256" key="1">
    <source>
        <dbReference type="ARBA" id="ARBA00022737"/>
    </source>
</evidence>
<name>A0A2P6NX37_9EUKA</name>
<feature type="domain" description="Calponin-homology (CH)" evidence="4">
    <location>
        <begin position="6"/>
        <end position="111"/>
    </location>
</feature>
<dbReference type="InterPro" id="IPR001298">
    <property type="entry name" value="Filamin/ABP280_rpt"/>
</dbReference>
<dbReference type="CDD" id="cd21227">
    <property type="entry name" value="CH_jitterbug-like_rpt1"/>
    <property type="match status" value="1"/>
</dbReference>
<dbReference type="InterPro" id="IPR036249">
    <property type="entry name" value="Thioredoxin-like_sf"/>
</dbReference>